<keyword evidence="2" id="KW-0732">Signal</keyword>
<dbReference type="PROSITE" id="PS51257">
    <property type="entry name" value="PROKAR_LIPOPROTEIN"/>
    <property type="match status" value="1"/>
</dbReference>
<dbReference type="Proteomes" id="UP001285154">
    <property type="component" value="Unassembled WGS sequence"/>
</dbReference>
<name>A0ABU5AEX4_9HYPH</name>
<sequence length="292" mass="31605">MRKSVRENLISVLLAFACSLGQPVIAHAEDSTDYHPQSFTQPLIAARGTVSPAGGGAVYLKPEDRCNLVVKEFGWDRGQCGTIDQLIFGFTPEIDNLTVEKPLSDGYVSLADWDSSNRSAEISSIEDSFKESVKAQSERSGKDIRFDGWLVYPQIDKAKNILYYANILNWGGERTINISVSIFDRQGYVPMKIVPVNGNVTSDDVQKIVAASAAAYKPQAGTAYFDFSSGDKIAGYGALGVLATMLGVKYGGAASAGLIALALVVLKKGAFLLLLPLVWLRRLFGRRKKADG</sequence>
<feature type="signal peptide" evidence="2">
    <location>
        <begin position="1"/>
        <end position="28"/>
    </location>
</feature>
<dbReference type="RefSeq" id="WP_320319343.1">
    <property type="nucleotide sequence ID" value="NZ_JAVIIR010000034.1"/>
</dbReference>
<evidence type="ECO:0000256" key="2">
    <source>
        <dbReference type="SAM" id="SignalP"/>
    </source>
</evidence>
<feature type="chain" id="PRO_5047023237" evidence="2">
    <location>
        <begin position="29"/>
        <end position="292"/>
    </location>
</feature>
<dbReference type="Pfam" id="PF09935">
    <property type="entry name" value="DUF2167"/>
    <property type="match status" value="1"/>
</dbReference>
<reference evidence="3 4" key="1">
    <citation type="submission" date="2023-08" db="EMBL/GenBank/DDBJ databases">
        <title>Implementing the SeqCode for naming new Mesorhizobium species isolated from Vachellia karroo root nodules.</title>
        <authorList>
            <person name="Van Lill M."/>
        </authorList>
    </citation>
    <scope>NUCLEOTIDE SEQUENCE [LARGE SCALE GENOMIC DNA]</scope>
    <source>
        <strain evidence="3 4">VK25D</strain>
    </source>
</reference>
<protein>
    <submittedName>
        <fullName evidence="3">DUF2167 domain-containing protein</fullName>
    </submittedName>
</protein>
<organism evidence="3 4">
    <name type="scientific">Mesorhizobium vachelliae</name>
    <dbReference type="NCBI Taxonomy" id="3072309"/>
    <lineage>
        <taxon>Bacteria</taxon>
        <taxon>Pseudomonadati</taxon>
        <taxon>Pseudomonadota</taxon>
        <taxon>Alphaproteobacteria</taxon>
        <taxon>Hyphomicrobiales</taxon>
        <taxon>Phyllobacteriaceae</taxon>
        <taxon>Mesorhizobium</taxon>
    </lineage>
</organism>
<dbReference type="InterPro" id="IPR018682">
    <property type="entry name" value="DUF2167_membr"/>
</dbReference>
<keyword evidence="1" id="KW-0812">Transmembrane</keyword>
<dbReference type="EMBL" id="JAVIIQ010000031">
    <property type="protein sequence ID" value="MDX8535820.1"/>
    <property type="molecule type" value="Genomic_DNA"/>
</dbReference>
<proteinExistence type="predicted"/>
<gene>
    <name evidence="3" type="ORF">RFM42_33030</name>
</gene>
<keyword evidence="1" id="KW-1133">Transmembrane helix</keyword>
<evidence type="ECO:0000313" key="4">
    <source>
        <dbReference type="Proteomes" id="UP001285154"/>
    </source>
</evidence>
<evidence type="ECO:0000313" key="3">
    <source>
        <dbReference type="EMBL" id="MDX8535820.1"/>
    </source>
</evidence>
<evidence type="ECO:0000256" key="1">
    <source>
        <dbReference type="SAM" id="Phobius"/>
    </source>
</evidence>
<feature type="transmembrane region" description="Helical" evidence="1">
    <location>
        <begin position="258"/>
        <end position="280"/>
    </location>
</feature>
<keyword evidence="4" id="KW-1185">Reference proteome</keyword>
<accession>A0ABU5AEX4</accession>
<comment type="caution">
    <text evidence="3">The sequence shown here is derived from an EMBL/GenBank/DDBJ whole genome shotgun (WGS) entry which is preliminary data.</text>
</comment>
<keyword evidence="1" id="KW-0472">Membrane</keyword>